<sequence length="467" mass="54563">MFNQFYQQASDQLKLSFLQKIIEQNDHIKEQFINFYLEPKDKQLALTVTDPDDFIYASKDLIKEDLESIKFKDLDWNSYAPRNSGYVSHDDAFEYLAEEEIGRIIGFHAFEVERYCSLKHFDLAFLYMISIYRACLEAKLDEDYAVLEFPLEMMLQNFDDHLQSCLPIFKAIQIPEDQLFTIAVVLFDQHNEINSDDSSFLTFFETYLLSLLHSGVEAGILLDVMEEKDKAACLPWLFTELHRKTGGTECFEMAALKHYKSSIHVAKDLLELYRSSDNLKFRNIAKQLWNNGLFHHECAELYFDVLDPKQEPALYLEITLFLNKKTFTKKYYEIIQVLMPEDERLGYLRTLQNKPPAYVLAMCMEGKITEALDHARTHTDRWNIIDTMTPCLKYAPQQALIILSQKVEDQLFNERGRNFYATIAKILKVAIEIPEIQKQTEVLVNRIVYSHGRLKALRDELRAAGVI</sequence>
<accession>A0A951IT87</accession>
<dbReference type="EMBL" id="RPHB01000002">
    <property type="protein sequence ID" value="MBW3467025.1"/>
    <property type="molecule type" value="Genomic_DNA"/>
</dbReference>
<dbReference type="AlphaFoldDB" id="A0A951IT87"/>
<reference evidence="1 2" key="1">
    <citation type="journal article" date="2020" name="Syst. Appl. Microbiol.">
        <title>Arthrospiribacter ruber gen. nov., sp. nov., a novel bacterium isolated from Arthrospira cultures.</title>
        <authorList>
            <person name="Waleron M."/>
            <person name="Misztak A."/>
            <person name="Waleron M.M."/>
            <person name="Furmaniak M."/>
            <person name="Mrozik A."/>
            <person name="Waleron K."/>
        </authorList>
    </citation>
    <scope>NUCLEOTIDE SEQUENCE [LARGE SCALE GENOMIC DNA]</scope>
    <source>
        <strain evidence="1 2">DPMB0001</strain>
    </source>
</reference>
<keyword evidence="2" id="KW-1185">Reference proteome</keyword>
<name>A0A951IT87_9BACT</name>
<protein>
    <submittedName>
        <fullName evidence="1">Uncharacterized protein</fullName>
    </submittedName>
</protein>
<proteinExistence type="predicted"/>
<evidence type="ECO:0000313" key="1">
    <source>
        <dbReference type="EMBL" id="MBW3467025.1"/>
    </source>
</evidence>
<dbReference type="Proteomes" id="UP000727490">
    <property type="component" value="Unassembled WGS sequence"/>
</dbReference>
<dbReference type="RefSeq" id="WP_219287234.1">
    <property type="nucleotide sequence ID" value="NZ_RPHB01000002.1"/>
</dbReference>
<organism evidence="1 2">
    <name type="scientific">Arthrospiribacter ruber</name>
    <dbReference type="NCBI Taxonomy" id="2487934"/>
    <lineage>
        <taxon>Bacteria</taxon>
        <taxon>Pseudomonadati</taxon>
        <taxon>Bacteroidota</taxon>
        <taxon>Cytophagia</taxon>
        <taxon>Cytophagales</taxon>
        <taxon>Cyclobacteriaceae</taxon>
        <taxon>Arthrospiribacter</taxon>
    </lineage>
</organism>
<gene>
    <name evidence="1" type="ORF">EGN73_04270</name>
</gene>
<evidence type="ECO:0000313" key="2">
    <source>
        <dbReference type="Proteomes" id="UP000727490"/>
    </source>
</evidence>
<comment type="caution">
    <text evidence="1">The sequence shown here is derived from an EMBL/GenBank/DDBJ whole genome shotgun (WGS) entry which is preliminary data.</text>
</comment>